<sequence length="139" mass="15171">MTDSTSEQPLPDPAGDDAADARIDALGQALAMLKAGEAGGPTLAEIMRLVRLMENQPEHAMAKLRHSLHRWTDVPAPERMRRDALRRLGHTEATLGALPGSERDALEATIADDIRRRFGIARLPAVKMSRTGRVTPLSF</sequence>
<organism evidence="1 2">
    <name type="scientific">Ectorhizobium quercum</name>
    <dbReference type="NCBI Taxonomy" id="2965071"/>
    <lineage>
        <taxon>Bacteria</taxon>
        <taxon>Pseudomonadati</taxon>
        <taxon>Pseudomonadota</taxon>
        <taxon>Alphaproteobacteria</taxon>
        <taxon>Hyphomicrobiales</taxon>
        <taxon>Rhizobiaceae</taxon>
        <taxon>Ectorhizobium</taxon>
    </lineage>
</organism>
<comment type="caution">
    <text evidence="1">The sequence shown here is derived from an EMBL/GenBank/DDBJ whole genome shotgun (WGS) entry which is preliminary data.</text>
</comment>
<keyword evidence="2" id="KW-1185">Reference proteome</keyword>
<dbReference type="RefSeq" id="WP_306412291.1">
    <property type="nucleotide sequence ID" value="NZ_JANFPI010000005.1"/>
</dbReference>
<gene>
    <name evidence="1" type="ORF">NOF55_15420</name>
</gene>
<name>A0AAE3N2J2_9HYPH</name>
<dbReference type="EMBL" id="JANFPI010000005">
    <property type="protein sequence ID" value="MCX8998504.1"/>
    <property type="molecule type" value="Genomic_DNA"/>
</dbReference>
<protein>
    <submittedName>
        <fullName evidence="1">Uncharacterized protein</fullName>
    </submittedName>
</protein>
<reference evidence="1" key="1">
    <citation type="submission" date="2022-07" db="EMBL/GenBank/DDBJ databases">
        <title>Ectorhizobium quercum gen.nov., sp. nov.</title>
        <authorList>
            <person name="Ma T."/>
            <person name="Li Y."/>
        </authorList>
    </citation>
    <scope>NUCLEOTIDE SEQUENCE</scope>
    <source>
        <strain evidence="1">BDR2-2</strain>
    </source>
</reference>
<accession>A0AAE3N2J2</accession>
<evidence type="ECO:0000313" key="2">
    <source>
        <dbReference type="Proteomes" id="UP001208771"/>
    </source>
</evidence>
<dbReference type="Proteomes" id="UP001208771">
    <property type="component" value="Unassembled WGS sequence"/>
</dbReference>
<evidence type="ECO:0000313" key="1">
    <source>
        <dbReference type="EMBL" id="MCX8998504.1"/>
    </source>
</evidence>
<proteinExistence type="predicted"/>
<dbReference type="AlphaFoldDB" id="A0AAE3N2J2"/>